<protein>
    <submittedName>
        <fullName evidence="3">Acyltransferase</fullName>
    </submittedName>
</protein>
<reference evidence="3 4" key="1">
    <citation type="submission" date="2020-12" db="EMBL/GenBank/DDBJ databases">
        <title>Geomonas sp. Red259, isolated from paddy soil.</title>
        <authorList>
            <person name="Xu Z."/>
            <person name="Zhang Z."/>
            <person name="Masuda Y."/>
            <person name="Itoh H."/>
            <person name="Senoo K."/>
        </authorList>
    </citation>
    <scope>NUCLEOTIDE SEQUENCE [LARGE SCALE GENOMIC DNA]</scope>
    <source>
        <strain evidence="3 4">Red259</strain>
    </source>
</reference>
<keyword evidence="1" id="KW-1133">Transmembrane helix</keyword>
<feature type="transmembrane region" description="Helical" evidence="1">
    <location>
        <begin position="107"/>
        <end position="125"/>
    </location>
</feature>
<dbReference type="PANTHER" id="PTHR23028">
    <property type="entry name" value="ACETYLTRANSFERASE"/>
    <property type="match status" value="1"/>
</dbReference>
<feature type="transmembrane region" description="Helical" evidence="1">
    <location>
        <begin position="270"/>
        <end position="286"/>
    </location>
</feature>
<dbReference type="Proteomes" id="UP000641025">
    <property type="component" value="Unassembled WGS sequence"/>
</dbReference>
<keyword evidence="1" id="KW-0812">Transmembrane</keyword>
<feature type="transmembrane region" description="Helical" evidence="1">
    <location>
        <begin position="63"/>
        <end position="86"/>
    </location>
</feature>
<comment type="caution">
    <text evidence="3">The sequence shown here is derived from an EMBL/GenBank/DDBJ whole genome shotgun (WGS) entry which is preliminary data.</text>
</comment>
<name>A0ABS0YVF5_9BACT</name>
<keyword evidence="1" id="KW-0472">Membrane</keyword>
<proteinExistence type="predicted"/>
<dbReference type="EMBL" id="JAEMHK010000014">
    <property type="protein sequence ID" value="MBJ6801945.1"/>
    <property type="molecule type" value="Genomic_DNA"/>
</dbReference>
<dbReference type="Pfam" id="PF01757">
    <property type="entry name" value="Acyl_transf_3"/>
    <property type="match status" value="1"/>
</dbReference>
<keyword evidence="3" id="KW-0012">Acyltransferase</keyword>
<evidence type="ECO:0000313" key="3">
    <source>
        <dbReference type="EMBL" id="MBJ6801945.1"/>
    </source>
</evidence>
<dbReference type="InterPro" id="IPR002656">
    <property type="entry name" value="Acyl_transf_3_dom"/>
</dbReference>
<evidence type="ECO:0000313" key="4">
    <source>
        <dbReference type="Proteomes" id="UP000641025"/>
    </source>
</evidence>
<dbReference type="RefSeq" id="WP_199396425.1">
    <property type="nucleotide sequence ID" value="NZ_JAEMHK010000014.1"/>
</dbReference>
<keyword evidence="4" id="KW-1185">Reference proteome</keyword>
<organism evidence="3 4">
    <name type="scientific">Geomonas propionica</name>
    <dbReference type="NCBI Taxonomy" id="2798582"/>
    <lineage>
        <taxon>Bacteria</taxon>
        <taxon>Pseudomonadati</taxon>
        <taxon>Thermodesulfobacteriota</taxon>
        <taxon>Desulfuromonadia</taxon>
        <taxon>Geobacterales</taxon>
        <taxon>Geobacteraceae</taxon>
        <taxon>Geomonas</taxon>
    </lineage>
</organism>
<evidence type="ECO:0000256" key="1">
    <source>
        <dbReference type="SAM" id="Phobius"/>
    </source>
</evidence>
<sequence>MPLRRLAEWVVSRASRDTTSGLFLAEIDGLRFIAIMSVVLFHIAGYLEHMTGKHTPPEGMVKLLYQGAFGVQLFFVISGAVIALPFAKAHLDGNRPPRLRQYFTRRLTRLEPPYLINMVLVYLLLRLFGHHATNLSPHLLASAAYLHNVLYGTMSTINSVAWSLEIELQFYLLAPLFCRVFTLGSKVWRRALLVALIATFSALNQLMTNSPRYELALPGHIQFFFTGFLLIDVYLSDWKQQPRPTAAWDLVSLLCWPLMLALLVQGGAARAFAVIPLFLAYCAAFKGTWSNRFFCTPAIYTIGGMCYTIYLYHCQIITGFGRVLLDHDAVRNAPFGVVMLAASGLLLPLVLFFSTLLFIWIEKPCMRKNWHKDLLEQVRVAIPYKEREAVAQQPEDAGGK</sequence>
<dbReference type="InterPro" id="IPR050879">
    <property type="entry name" value="Acyltransferase_3"/>
</dbReference>
<feature type="transmembrane region" description="Helical" evidence="1">
    <location>
        <begin position="21"/>
        <end position="43"/>
    </location>
</feature>
<feature type="transmembrane region" description="Helical" evidence="1">
    <location>
        <begin position="215"/>
        <end position="235"/>
    </location>
</feature>
<feature type="transmembrane region" description="Helical" evidence="1">
    <location>
        <begin position="187"/>
        <end position="203"/>
    </location>
</feature>
<dbReference type="GO" id="GO:0016746">
    <property type="term" value="F:acyltransferase activity"/>
    <property type="evidence" value="ECO:0007669"/>
    <property type="project" value="UniProtKB-KW"/>
</dbReference>
<feature type="transmembrane region" description="Helical" evidence="1">
    <location>
        <begin position="333"/>
        <end position="361"/>
    </location>
</feature>
<keyword evidence="3" id="KW-0808">Transferase</keyword>
<feature type="transmembrane region" description="Helical" evidence="1">
    <location>
        <begin position="293"/>
        <end position="313"/>
    </location>
</feature>
<gene>
    <name evidence="3" type="ORF">JFN90_17595</name>
</gene>
<feature type="domain" description="Acyltransferase 3" evidence="2">
    <location>
        <begin position="25"/>
        <end position="359"/>
    </location>
</feature>
<evidence type="ECO:0000259" key="2">
    <source>
        <dbReference type="Pfam" id="PF01757"/>
    </source>
</evidence>
<accession>A0ABS0YVF5</accession>
<dbReference type="PANTHER" id="PTHR23028:SF53">
    <property type="entry name" value="ACYL_TRANSF_3 DOMAIN-CONTAINING PROTEIN"/>
    <property type="match status" value="1"/>
</dbReference>